<dbReference type="Proteomes" id="UP000027138">
    <property type="component" value="Unassembled WGS sequence"/>
</dbReference>
<dbReference type="AlphaFoldDB" id="A0A067KIW6"/>
<name>A0A067KIW6_JATCU</name>
<dbReference type="EMBL" id="KK914595">
    <property type="protein sequence ID" value="KDP31744.1"/>
    <property type="molecule type" value="Genomic_DNA"/>
</dbReference>
<keyword evidence="2" id="KW-1185">Reference proteome</keyword>
<proteinExistence type="predicted"/>
<gene>
    <name evidence="1" type="ORF">JCGZ_14976</name>
</gene>
<protein>
    <submittedName>
        <fullName evidence="1">Uncharacterized protein</fullName>
    </submittedName>
</protein>
<sequence length="55" mass="6421">MVKNPYLLPHTTDPFRPLLFFSLLFCRCSIATKTTAAPRHYRTLEIDAADYFRTV</sequence>
<accession>A0A067KIW6</accession>
<evidence type="ECO:0000313" key="2">
    <source>
        <dbReference type="Proteomes" id="UP000027138"/>
    </source>
</evidence>
<reference evidence="1 2" key="1">
    <citation type="journal article" date="2014" name="PLoS ONE">
        <title>Global Analysis of Gene Expression Profiles in Physic Nut (Jatropha curcas L.) Seedlings Exposed to Salt Stress.</title>
        <authorList>
            <person name="Zhang L."/>
            <person name="Zhang C."/>
            <person name="Wu P."/>
            <person name="Chen Y."/>
            <person name="Li M."/>
            <person name="Jiang H."/>
            <person name="Wu G."/>
        </authorList>
    </citation>
    <scope>NUCLEOTIDE SEQUENCE [LARGE SCALE GENOMIC DNA]</scope>
    <source>
        <strain evidence="2">cv. GZQX0401</strain>
        <tissue evidence="1">Young leaves</tissue>
    </source>
</reference>
<organism evidence="1 2">
    <name type="scientific">Jatropha curcas</name>
    <name type="common">Barbados nut</name>
    <dbReference type="NCBI Taxonomy" id="180498"/>
    <lineage>
        <taxon>Eukaryota</taxon>
        <taxon>Viridiplantae</taxon>
        <taxon>Streptophyta</taxon>
        <taxon>Embryophyta</taxon>
        <taxon>Tracheophyta</taxon>
        <taxon>Spermatophyta</taxon>
        <taxon>Magnoliopsida</taxon>
        <taxon>eudicotyledons</taxon>
        <taxon>Gunneridae</taxon>
        <taxon>Pentapetalae</taxon>
        <taxon>rosids</taxon>
        <taxon>fabids</taxon>
        <taxon>Malpighiales</taxon>
        <taxon>Euphorbiaceae</taxon>
        <taxon>Crotonoideae</taxon>
        <taxon>Jatropheae</taxon>
        <taxon>Jatropha</taxon>
    </lineage>
</organism>
<evidence type="ECO:0000313" key="1">
    <source>
        <dbReference type="EMBL" id="KDP31744.1"/>
    </source>
</evidence>